<accession>A0A917CNP9</accession>
<dbReference type="EMBL" id="BMFO01000002">
    <property type="protein sequence ID" value="GGF92186.1"/>
    <property type="molecule type" value="Genomic_DNA"/>
</dbReference>
<dbReference type="GO" id="GO:0004416">
    <property type="term" value="F:hydroxyacylglutathione hydrolase activity"/>
    <property type="evidence" value="ECO:0007669"/>
    <property type="project" value="UniProtKB-UniRule"/>
</dbReference>
<keyword evidence="10" id="KW-1185">Reference proteome</keyword>
<dbReference type="AlphaFoldDB" id="A0A917CNP9"/>
<name>A0A917CNP9_9GAMM</name>
<evidence type="ECO:0000256" key="2">
    <source>
        <dbReference type="ARBA" id="ARBA00004963"/>
    </source>
</evidence>
<feature type="binding site" evidence="7">
    <location>
        <position position="57"/>
    </location>
    <ligand>
        <name>Zn(2+)</name>
        <dbReference type="ChEBI" id="CHEBI:29105"/>
        <label>2</label>
    </ligand>
</feature>
<dbReference type="SMART" id="SM00849">
    <property type="entry name" value="Lactamase_B"/>
    <property type="match status" value="1"/>
</dbReference>
<protein>
    <recommendedName>
        <fullName evidence="7">Hydroxyacylglutathione hydrolase</fullName>
        <ecNumber evidence="7">3.1.2.6</ecNumber>
    </recommendedName>
    <alternativeName>
        <fullName evidence="7">Glyoxalase II</fullName>
        <shortName evidence="7">Glx II</shortName>
    </alternativeName>
</protein>
<proteinExistence type="inferred from homology"/>
<feature type="binding site" evidence="7">
    <location>
        <position position="53"/>
    </location>
    <ligand>
        <name>Zn(2+)</name>
        <dbReference type="ChEBI" id="CHEBI:29105"/>
        <label>1</label>
    </ligand>
</feature>
<organism evidence="9 10">
    <name type="scientific">Arenimonas maotaiensis</name>
    <dbReference type="NCBI Taxonomy" id="1446479"/>
    <lineage>
        <taxon>Bacteria</taxon>
        <taxon>Pseudomonadati</taxon>
        <taxon>Pseudomonadota</taxon>
        <taxon>Gammaproteobacteria</taxon>
        <taxon>Lysobacterales</taxon>
        <taxon>Lysobacteraceae</taxon>
        <taxon>Arenimonas</taxon>
    </lineage>
</organism>
<dbReference type="Gene3D" id="3.60.15.10">
    <property type="entry name" value="Ribonuclease Z/Hydroxyacylglutathione hydrolase-like"/>
    <property type="match status" value="1"/>
</dbReference>
<evidence type="ECO:0000256" key="6">
    <source>
        <dbReference type="ARBA" id="ARBA00022833"/>
    </source>
</evidence>
<comment type="similarity">
    <text evidence="3 7">Belongs to the metallo-beta-lactamase superfamily. Glyoxalase II family.</text>
</comment>
<feature type="binding site" evidence="7">
    <location>
        <position position="55"/>
    </location>
    <ligand>
        <name>Zn(2+)</name>
        <dbReference type="ChEBI" id="CHEBI:29105"/>
        <label>1</label>
    </ligand>
</feature>
<feature type="binding site" evidence="7">
    <location>
        <position position="127"/>
    </location>
    <ligand>
        <name>Zn(2+)</name>
        <dbReference type="ChEBI" id="CHEBI:29105"/>
        <label>2</label>
    </ligand>
</feature>
<feature type="binding site" evidence="7">
    <location>
        <position position="165"/>
    </location>
    <ligand>
        <name>Zn(2+)</name>
        <dbReference type="ChEBI" id="CHEBI:29105"/>
        <label>2</label>
    </ligand>
</feature>
<dbReference type="RefSeq" id="WP_188448945.1">
    <property type="nucleotide sequence ID" value="NZ_BMFO01000002.1"/>
</dbReference>
<evidence type="ECO:0000256" key="7">
    <source>
        <dbReference type="HAMAP-Rule" id="MF_01374"/>
    </source>
</evidence>
<dbReference type="InterPro" id="IPR001279">
    <property type="entry name" value="Metallo-B-lactamas"/>
</dbReference>
<feature type="binding site" evidence="7">
    <location>
        <position position="110"/>
    </location>
    <ligand>
        <name>Zn(2+)</name>
        <dbReference type="ChEBI" id="CHEBI:29105"/>
        <label>1</label>
    </ligand>
</feature>
<dbReference type="InterPro" id="IPR032282">
    <property type="entry name" value="HAGH_C"/>
</dbReference>
<dbReference type="NCBIfam" id="TIGR03413">
    <property type="entry name" value="GSH_gloB"/>
    <property type="match status" value="1"/>
</dbReference>
<evidence type="ECO:0000256" key="3">
    <source>
        <dbReference type="ARBA" id="ARBA00006759"/>
    </source>
</evidence>
<evidence type="ECO:0000313" key="9">
    <source>
        <dbReference type="EMBL" id="GGF92186.1"/>
    </source>
</evidence>
<comment type="function">
    <text evidence="7">Thiolesterase that catalyzes the hydrolysis of S-D-lactoyl-glutathione to form glutathione and D-lactic acid.</text>
</comment>
<feature type="binding site" evidence="7">
    <location>
        <position position="127"/>
    </location>
    <ligand>
        <name>Zn(2+)</name>
        <dbReference type="ChEBI" id="CHEBI:29105"/>
        <label>1</label>
    </ligand>
</feature>
<dbReference type="InterPro" id="IPR035680">
    <property type="entry name" value="Clx_II_MBL"/>
</dbReference>
<feature type="binding site" evidence="7">
    <location>
        <position position="58"/>
    </location>
    <ligand>
        <name>Zn(2+)</name>
        <dbReference type="ChEBI" id="CHEBI:29105"/>
        <label>2</label>
    </ligand>
</feature>
<sequence>MDTLTALPAFDDNYIWCYRGDGGGSVVVDPGDAGPVLRAMAEGMRVAAVLITHHHADHIGGLPALRAACDAPFYGPHDERIAGLDHIVGEGDRITLPGFVPFTVWAVPGHTRSHLAYWDGRVLFCGDTLFSLGCGRLFEGTPAQMLAALDRFAALPDDTLVCCTHEYTLANARFAEAAEPDNPVRDALLADIRARRAAGRPSLPSAIGIEKACNPFLRIDRPETLRGLAAQSGGLTGDRLARFAALRAWKDRF</sequence>
<dbReference type="GO" id="GO:0046872">
    <property type="term" value="F:metal ion binding"/>
    <property type="evidence" value="ECO:0007669"/>
    <property type="project" value="UniProtKB-KW"/>
</dbReference>
<keyword evidence="5 7" id="KW-0378">Hydrolase</keyword>
<comment type="catalytic activity">
    <reaction evidence="1 7">
        <text>an S-(2-hydroxyacyl)glutathione + H2O = a 2-hydroxy carboxylate + glutathione + H(+)</text>
        <dbReference type="Rhea" id="RHEA:21864"/>
        <dbReference type="ChEBI" id="CHEBI:15377"/>
        <dbReference type="ChEBI" id="CHEBI:15378"/>
        <dbReference type="ChEBI" id="CHEBI:57925"/>
        <dbReference type="ChEBI" id="CHEBI:58896"/>
        <dbReference type="ChEBI" id="CHEBI:71261"/>
        <dbReference type="EC" id="3.1.2.6"/>
    </reaction>
</comment>
<dbReference type="InterPro" id="IPR017782">
    <property type="entry name" value="Hydroxyacylglutathione_Hdrlase"/>
</dbReference>
<reference evidence="9" key="2">
    <citation type="submission" date="2020-09" db="EMBL/GenBank/DDBJ databases">
        <authorList>
            <person name="Sun Q."/>
            <person name="Zhou Y."/>
        </authorList>
    </citation>
    <scope>NUCLEOTIDE SEQUENCE</scope>
    <source>
        <strain evidence="9">CGMCC 1.12726</strain>
    </source>
</reference>
<dbReference type="InterPro" id="IPR036866">
    <property type="entry name" value="RibonucZ/Hydroxyglut_hydro"/>
</dbReference>
<comment type="caution">
    <text evidence="9">The sequence shown here is derived from an EMBL/GenBank/DDBJ whole genome shotgun (WGS) entry which is preliminary data.</text>
</comment>
<dbReference type="EC" id="3.1.2.6" evidence="7"/>
<dbReference type="Pfam" id="PF16123">
    <property type="entry name" value="HAGH_C"/>
    <property type="match status" value="1"/>
</dbReference>
<comment type="cofactor">
    <cofactor evidence="7">
        <name>Zn(2+)</name>
        <dbReference type="ChEBI" id="CHEBI:29105"/>
    </cofactor>
    <text evidence="7">Binds 2 Zn(2+) ions per subunit.</text>
</comment>
<comment type="pathway">
    <text evidence="2 7">Secondary metabolite metabolism; methylglyoxal degradation; (R)-lactate from methylglyoxal: step 2/2.</text>
</comment>
<keyword evidence="6 7" id="KW-0862">Zinc</keyword>
<dbReference type="SUPFAM" id="SSF56281">
    <property type="entry name" value="Metallo-hydrolase/oxidoreductase"/>
    <property type="match status" value="1"/>
</dbReference>
<dbReference type="PIRSF" id="PIRSF005457">
    <property type="entry name" value="Glx"/>
    <property type="match status" value="1"/>
</dbReference>
<evidence type="ECO:0000313" key="10">
    <source>
        <dbReference type="Proteomes" id="UP000632858"/>
    </source>
</evidence>
<reference evidence="9" key="1">
    <citation type="journal article" date="2014" name="Int. J. Syst. Evol. Microbiol.">
        <title>Complete genome sequence of Corynebacterium casei LMG S-19264T (=DSM 44701T), isolated from a smear-ripened cheese.</title>
        <authorList>
            <consortium name="US DOE Joint Genome Institute (JGI-PGF)"/>
            <person name="Walter F."/>
            <person name="Albersmeier A."/>
            <person name="Kalinowski J."/>
            <person name="Ruckert C."/>
        </authorList>
    </citation>
    <scope>NUCLEOTIDE SEQUENCE</scope>
    <source>
        <strain evidence="9">CGMCC 1.12726</strain>
    </source>
</reference>
<keyword evidence="4 7" id="KW-0479">Metal-binding</keyword>
<dbReference type="CDD" id="cd07723">
    <property type="entry name" value="hydroxyacylglutathione_hydrolase_MBL-fold"/>
    <property type="match status" value="1"/>
</dbReference>
<dbReference type="InterPro" id="IPR050110">
    <property type="entry name" value="Glyoxalase_II_hydrolase"/>
</dbReference>
<evidence type="ECO:0000256" key="1">
    <source>
        <dbReference type="ARBA" id="ARBA00001623"/>
    </source>
</evidence>
<evidence type="ECO:0000259" key="8">
    <source>
        <dbReference type="SMART" id="SM00849"/>
    </source>
</evidence>
<dbReference type="PANTHER" id="PTHR43705">
    <property type="entry name" value="HYDROXYACYLGLUTATHIONE HYDROLASE"/>
    <property type="match status" value="1"/>
</dbReference>
<dbReference type="Pfam" id="PF00753">
    <property type="entry name" value="Lactamase_B"/>
    <property type="match status" value="1"/>
</dbReference>
<dbReference type="PANTHER" id="PTHR43705:SF1">
    <property type="entry name" value="HYDROXYACYLGLUTATHIONE HYDROLASE GLOB"/>
    <property type="match status" value="1"/>
</dbReference>
<feature type="domain" description="Metallo-beta-lactamase" evidence="8">
    <location>
        <begin position="12"/>
        <end position="165"/>
    </location>
</feature>
<dbReference type="GO" id="GO:0019243">
    <property type="term" value="P:methylglyoxal catabolic process to D-lactate via S-lactoyl-glutathione"/>
    <property type="evidence" value="ECO:0007669"/>
    <property type="project" value="UniProtKB-UniRule"/>
</dbReference>
<comment type="subunit">
    <text evidence="7">Monomer.</text>
</comment>
<dbReference type="HAMAP" id="MF_01374">
    <property type="entry name" value="Glyoxalase_2"/>
    <property type="match status" value="1"/>
</dbReference>
<gene>
    <name evidence="7 9" type="primary">gloB</name>
    <name evidence="9" type="ORF">GCM10010960_12620</name>
</gene>
<dbReference type="Proteomes" id="UP000632858">
    <property type="component" value="Unassembled WGS sequence"/>
</dbReference>
<evidence type="ECO:0000256" key="4">
    <source>
        <dbReference type="ARBA" id="ARBA00022723"/>
    </source>
</evidence>
<evidence type="ECO:0000256" key="5">
    <source>
        <dbReference type="ARBA" id="ARBA00022801"/>
    </source>
</evidence>